<comment type="caution">
    <text evidence="1">The sequence shown here is derived from an EMBL/GenBank/DDBJ whole genome shotgun (WGS) entry which is preliminary data.</text>
</comment>
<protein>
    <submittedName>
        <fullName evidence="1">Uncharacterized protein</fullName>
    </submittedName>
</protein>
<accession>A0A438I0F9</accession>
<reference evidence="1 2" key="1">
    <citation type="journal article" date="2018" name="PLoS Genet.">
        <title>Population sequencing reveals clonal diversity and ancestral inbreeding in the grapevine cultivar Chardonnay.</title>
        <authorList>
            <person name="Roach M.J."/>
            <person name="Johnson D.L."/>
            <person name="Bohlmann J."/>
            <person name="van Vuuren H.J."/>
            <person name="Jones S.J."/>
            <person name="Pretorius I.S."/>
            <person name="Schmidt S.A."/>
            <person name="Borneman A.R."/>
        </authorList>
    </citation>
    <scope>NUCLEOTIDE SEQUENCE [LARGE SCALE GENOMIC DNA]</scope>
    <source>
        <strain evidence="2">cv. Chardonnay</strain>
        <tissue evidence="1">Leaf</tissue>
    </source>
</reference>
<dbReference type="Proteomes" id="UP000288805">
    <property type="component" value="Unassembled WGS sequence"/>
</dbReference>
<sequence>MSRINLIDQGVVHLGHPSVTTNPLPTHTTHEVSLPADDIHSIDFSKPDDCIHMLSWDDYEPKAIVVDESYEVDGVISDSQASTPFRLVLDTPPLQSTTDVQYVIRGGRVVRQQPSTVARPLKSDATREETR</sequence>
<proteinExistence type="predicted"/>
<organism evidence="1 2">
    <name type="scientific">Vitis vinifera</name>
    <name type="common">Grape</name>
    <dbReference type="NCBI Taxonomy" id="29760"/>
    <lineage>
        <taxon>Eukaryota</taxon>
        <taxon>Viridiplantae</taxon>
        <taxon>Streptophyta</taxon>
        <taxon>Embryophyta</taxon>
        <taxon>Tracheophyta</taxon>
        <taxon>Spermatophyta</taxon>
        <taxon>Magnoliopsida</taxon>
        <taxon>eudicotyledons</taxon>
        <taxon>Gunneridae</taxon>
        <taxon>Pentapetalae</taxon>
        <taxon>rosids</taxon>
        <taxon>Vitales</taxon>
        <taxon>Vitaceae</taxon>
        <taxon>Viteae</taxon>
        <taxon>Vitis</taxon>
    </lineage>
</organism>
<dbReference type="AlphaFoldDB" id="A0A438I0F9"/>
<dbReference type="EMBL" id="QGNW01000157">
    <property type="protein sequence ID" value="RVW90201.1"/>
    <property type="molecule type" value="Genomic_DNA"/>
</dbReference>
<gene>
    <name evidence="1" type="ORF">CK203_041988</name>
</gene>
<evidence type="ECO:0000313" key="2">
    <source>
        <dbReference type="Proteomes" id="UP000288805"/>
    </source>
</evidence>
<evidence type="ECO:0000313" key="1">
    <source>
        <dbReference type="EMBL" id="RVW90201.1"/>
    </source>
</evidence>
<name>A0A438I0F9_VITVI</name>